<evidence type="ECO:0000256" key="2">
    <source>
        <dbReference type="SAM" id="Phobius"/>
    </source>
</evidence>
<reference evidence="3 4" key="1">
    <citation type="submission" date="2014-04" db="EMBL/GenBank/DDBJ databases">
        <title>Evolutionary Origins and Diversification of the Mycorrhizal Mutualists.</title>
        <authorList>
            <consortium name="DOE Joint Genome Institute"/>
            <consortium name="Mycorrhizal Genomics Consortium"/>
            <person name="Kohler A."/>
            <person name="Kuo A."/>
            <person name="Nagy L.G."/>
            <person name="Floudas D."/>
            <person name="Copeland A."/>
            <person name="Barry K.W."/>
            <person name="Cichocki N."/>
            <person name="Veneault-Fourrey C."/>
            <person name="LaButti K."/>
            <person name="Lindquist E.A."/>
            <person name="Lipzen A."/>
            <person name="Lundell T."/>
            <person name="Morin E."/>
            <person name="Murat C."/>
            <person name="Riley R."/>
            <person name="Ohm R."/>
            <person name="Sun H."/>
            <person name="Tunlid A."/>
            <person name="Henrissat B."/>
            <person name="Grigoriev I.V."/>
            <person name="Hibbett D.S."/>
            <person name="Martin F."/>
        </authorList>
    </citation>
    <scope>NUCLEOTIDE SEQUENCE [LARGE SCALE GENOMIC DNA]</scope>
    <source>
        <strain evidence="3 4">MD-312</strain>
    </source>
</reference>
<protein>
    <submittedName>
        <fullName evidence="3">Uncharacterized protein</fullName>
    </submittedName>
</protein>
<proteinExistence type="predicted"/>
<sequence length="707" mass="78149">MLRFKEGMDSIRDVPECHETLRAMAVSGKNLVKLIAIVAYFEATEGRVPDLGPNIYDSAKGYLKLLTKHKHRDCARVLALLRPLTKHDELRESLLTPDVVTHFVKFLDAMLQDRRGRPGENFIHAMDGLVCLLQCDALRDGLIKELVSSPDPEHYDRLLSMLAMQDNKHLIASLRVLGLIAQKARGECVHVKPRLRELASKHKCLVGQLAVEVLLALYDPENQTGRLERSLRDSSFRANLASALNRLNMGGPQDSSSDNNASEGDKALRQLFGLGATTLTKLQQRLIRELISAGGKADAREQTVATMTLLTLSKGKNANLRNYLRQQNVIDIFVSRLQHKRSALLSAYALTELMTYGDMRSSITEDPHAPGHIVTMLRLDYFDEAIGEHEGFQIFNKLVSEDNLRRRVTQYDITEVLAKKLGSGNPNEVRTSLLFLKIIRSFEPNGPWAEKLVDKSLVHLKASEWKTQKAGVTILSSLAQTDYGKETIKRRVSEILHILLPEGYSANPAIDDPEGTTSTTAAATANPSARAGSMSEEGDPRPEQPSWMLGPACALYALCADQDLRTAISSTQEFQILKDLWLSGTLIGDTETSAWQVKTPTIGDVSSMMEKMVETMEDRHSKDGLTSIGDSVLPQIQHWDRLGALVRDSAITAVTVPTMVLGGSALAVTALIALSPFIASLELYRFVGGLMRPGHQRRIANRLAHSS</sequence>
<keyword evidence="4" id="KW-1185">Reference proteome</keyword>
<dbReference type="SUPFAM" id="SSF48371">
    <property type="entry name" value="ARM repeat"/>
    <property type="match status" value="1"/>
</dbReference>
<organism evidence="3 4">
    <name type="scientific">Hydnomerulius pinastri MD-312</name>
    <dbReference type="NCBI Taxonomy" id="994086"/>
    <lineage>
        <taxon>Eukaryota</taxon>
        <taxon>Fungi</taxon>
        <taxon>Dikarya</taxon>
        <taxon>Basidiomycota</taxon>
        <taxon>Agaricomycotina</taxon>
        <taxon>Agaricomycetes</taxon>
        <taxon>Agaricomycetidae</taxon>
        <taxon>Boletales</taxon>
        <taxon>Boletales incertae sedis</taxon>
        <taxon>Leucogyrophana</taxon>
    </lineage>
</organism>
<dbReference type="AlphaFoldDB" id="A0A0C9W6R6"/>
<keyword evidence="2" id="KW-0812">Transmembrane</keyword>
<feature type="compositionally biased region" description="Low complexity" evidence="1">
    <location>
        <begin position="516"/>
        <end position="533"/>
    </location>
</feature>
<evidence type="ECO:0000256" key="1">
    <source>
        <dbReference type="SAM" id="MobiDB-lite"/>
    </source>
</evidence>
<feature type="region of interest" description="Disordered" evidence="1">
    <location>
        <begin position="507"/>
        <end position="544"/>
    </location>
</feature>
<dbReference type="OrthoDB" id="538223at2759"/>
<dbReference type="Proteomes" id="UP000053820">
    <property type="component" value="Unassembled WGS sequence"/>
</dbReference>
<keyword evidence="2" id="KW-1133">Transmembrane helix</keyword>
<name>A0A0C9W6R6_9AGAM</name>
<gene>
    <name evidence="3" type="ORF">HYDPIDRAFT_44706</name>
</gene>
<dbReference type="EMBL" id="KN840045">
    <property type="protein sequence ID" value="KIJ57937.1"/>
    <property type="molecule type" value="Genomic_DNA"/>
</dbReference>
<feature type="transmembrane region" description="Helical" evidence="2">
    <location>
        <begin position="659"/>
        <end position="684"/>
    </location>
</feature>
<accession>A0A0C9W6R6</accession>
<dbReference type="InterPro" id="IPR011989">
    <property type="entry name" value="ARM-like"/>
</dbReference>
<evidence type="ECO:0000313" key="4">
    <source>
        <dbReference type="Proteomes" id="UP000053820"/>
    </source>
</evidence>
<evidence type="ECO:0000313" key="3">
    <source>
        <dbReference type="EMBL" id="KIJ57937.1"/>
    </source>
</evidence>
<keyword evidence="2" id="KW-0472">Membrane</keyword>
<dbReference type="HOGENOM" id="CLU_018827_0_0_1"/>
<dbReference type="InterPro" id="IPR016024">
    <property type="entry name" value="ARM-type_fold"/>
</dbReference>
<dbReference type="Gene3D" id="1.25.10.10">
    <property type="entry name" value="Leucine-rich Repeat Variant"/>
    <property type="match status" value="1"/>
</dbReference>